<proteinExistence type="predicted"/>
<reference evidence="1" key="1">
    <citation type="submission" date="2018-05" db="EMBL/GenBank/DDBJ databases">
        <authorList>
            <person name="Lanie J.A."/>
            <person name="Ng W.-L."/>
            <person name="Kazmierczak K.M."/>
            <person name="Andrzejewski T.M."/>
            <person name="Davidsen T.M."/>
            <person name="Wayne K.J."/>
            <person name="Tettelin H."/>
            <person name="Glass J.I."/>
            <person name="Rusch D."/>
            <person name="Podicherti R."/>
            <person name="Tsui H.-C.T."/>
            <person name="Winkler M.E."/>
        </authorList>
    </citation>
    <scope>NUCLEOTIDE SEQUENCE</scope>
</reference>
<dbReference type="EMBL" id="UINC01004324">
    <property type="protein sequence ID" value="SVA13478.1"/>
    <property type="molecule type" value="Genomic_DNA"/>
</dbReference>
<protein>
    <submittedName>
        <fullName evidence="1">Uncharacterized protein</fullName>
    </submittedName>
</protein>
<organism evidence="1">
    <name type="scientific">marine metagenome</name>
    <dbReference type="NCBI Taxonomy" id="408172"/>
    <lineage>
        <taxon>unclassified sequences</taxon>
        <taxon>metagenomes</taxon>
        <taxon>ecological metagenomes</taxon>
    </lineage>
</organism>
<evidence type="ECO:0000313" key="1">
    <source>
        <dbReference type="EMBL" id="SVA13478.1"/>
    </source>
</evidence>
<name>A0A381TD20_9ZZZZ</name>
<sequence length="23" mass="2531">MDVFEILADVGRNRVGIAGREGR</sequence>
<gene>
    <name evidence="1" type="ORF">METZ01_LOCUS66332</name>
</gene>
<accession>A0A381TD20</accession>
<dbReference type="AlphaFoldDB" id="A0A381TD20"/>